<dbReference type="AlphaFoldDB" id="A0A7C1B7H6"/>
<dbReference type="Pfam" id="PF03454">
    <property type="entry name" value="MoeA_C"/>
    <property type="match status" value="1"/>
</dbReference>
<sequence length="108" mass="11797">MITFETFVEPVLQRLTGTGPGEKKRVKATVGARIHSAKGRHELMPVRLEDSSEGVIAYQVHGGSGAIRTLLDLDGYIRIGEEVEIVEEGEGVEVELRVGRMHLPPVPP</sequence>
<proteinExistence type="predicted"/>
<dbReference type="GO" id="GO:0032324">
    <property type="term" value="P:molybdopterin cofactor biosynthetic process"/>
    <property type="evidence" value="ECO:0007669"/>
    <property type="project" value="InterPro"/>
</dbReference>
<evidence type="ECO:0000313" key="2">
    <source>
        <dbReference type="EMBL" id="HDM37043.1"/>
    </source>
</evidence>
<dbReference type="InterPro" id="IPR036688">
    <property type="entry name" value="MoeA_C_domain_IV_sf"/>
</dbReference>
<protein>
    <recommendedName>
        <fullName evidence="1">MoeA C-terminal domain-containing protein</fullName>
    </recommendedName>
</protein>
<reference evidence="2" key="1">
    <citation type="journal article" date="2020" name="mSystems">
        <title>Genome- and Community-Level Interaction Insights into Carbon Utilization and Element Cycling Functions of Hydrothermarchaeota in Hydrothermal Sediment.</title>
        <authorList>
            <person name="Zhou Z."/>
            <person name="Liu Y."/>
            <person name="Xu W."/>
            <person name="Pan J."/>
            <person name="Luo Z.H."/>
            <person name="Li M."/>
        </authorList>
    </citation>
    <scope>NUCLEOTIDE SEQUENCE [LARGE SCALE GENOMIC DNA]</scope>
    <source>
        <strain evidence="2">HyVt-185</strain>
    </source>
</reference>
<dbReference type="InterPro" id="IPR005111">
    <property type="entry name" value="MoeA_C_domain_IV"/>
</dbReference>
<dbReference type="EMBL" id="DQZR01000306">
    <property type="protein sequence ID" value="HDM37043.1"/>
    <property type="molecule type" value="Genomic_DNA"/>
</dbReference>
<evidence type="ECO:0000259" key="1">
    <source>
        <dbReference type="Pfam" id="PF03454"/>
    </source>
</evidence>
<dbReference type="Proteomes" id="UP000885863">
    <property type="component" value="Unassembled WGS sequence"/>
</dbReference>
<feature type="domain" description="MoeA C-terminal" evidence="1">
    <location>
        <begin position="27"/>
        <end position="96"/>
    </location>
</feature>
<comment type="caution">
    <text evidence="2">The sequence shown here is derived from an EMBL/GenBank/DDBJ whole genome shotgun (WGS) entry which is preliminary data.</text>
</comment>
<dbReference type="Gene3D" id="2.40.340.10">
    <property type="entry name" value="MoeA, C-terminal, domain IV"/>
    <property type="match status" value="1"/>
</dbReference>
<name>A0A7C1B7H6_9EURY</name>
<organism evidence="2">
    <name type="scientific">Candidatus Syntropharchaeum butanivorans</name>
    <dbReference type="NCBI Taxonomy" id="1839936"/>
    <lineage>
        <taxon>Archaea</taxon>
        <taxon>Methanobacteriati</taxon>
        <taxon>Methanobacteriota</taxon>
        <taxon>Stenosarchaea group</taxon>
        <taxon>Methanomicrobia</taxon>
        <taxon>Methanosarcinales</taxon>
        <taxon>ANME-2 cluster</taxon>
        <taxon>Candidatus Syntropharchaeum</taxon>
    </lineage>
</organism>
<gene>
    <name evidence="2" type="ORF">ENG09_07390</name>
</gene>
<dbReference type="SUPFAM" id="SSF63867">
    <property type="entry name" value="MoeA C-terminal domain-like"/>
    <property type="match status" value="1"/>
</dbReference>
<accession>A0A7C1B7H6</accession>